<dbReference type="Proteomes" id="UP000805193">
    <property type="component" value="Unassembled WGS sequence"/>
</dbReference>
<protein>
    <submittedName>
        <fullName evidence="1">Uncharacterized protein</fullName>
    </submittedName>
</protein>
<evidence type="ECO:0000313" key="1">
    <source>
        <dbReference type="EMBL" id="KAG0424865.1"/>
    </source>
</evidence>
<name>A0AC60PUM4_IXOPE</name>
<reference evidence="1 2" key="1">
    <citation type="journal article" date="2020" name="Cell">
        <title>Large-Scale Comparative Analyses of Tick Genomes Elucidate Their Genetic Diversity and Vector Capacities.</title>
        <authorList>
            <consortium name="Tick Genome and Microbiome Consortium (TIGMIC)"/>
            <person name="Jia N."/>
            <person name="Wang J."/>
            <person name="Shi W."/>
            <person name="Du L."/>
            <person name="Sun Y."/>
            <person name="Zhan W."/>
            <person name="Jiang J.F."/>
            <person name="Wang Q."/>
            <person name="Zhang B."/>
            <person name="Ji P."/>
            <person name="Bell-Sakyi L."/>
            <person name="Cui X.M."/>
            <person name="Yuan T.T."/>
            <person name="Jiang B.G."/>
            <person name="Yang W.F."/>
            <person name="Lam T.T."/>
            <person name="Chang Q.C."/>
            <person name="Ding S.J."/>
            <person name="Wang X.J."/>
            <person name="Zhu J.G."/>
            <person name="Ruan X.D."/>
            <person name="Zhao L."/>
            <person name="Wei J.T."/>
            <person name="Ye R.Z."/>
            <person name="Que T.C."/>
            <person name="Du C.H."/>
            <person name="Zhou Y.H."/>
            <person name="Cheng J.X."/>
            <person name="Dai P.F."/>
            <person name="Guo W.B."/>
            <person name="Han X.H."/>
            <person name="Huang E.J."/>
            <person name="Li L.F."/>
            <person name="Wei W."/>
            <person name="Gao Y.C."/>
            <person name="Liu J.Z."/>
            <person name="Shao H.Z."/>
            <person name="Wang X."/>
            <person name="Wang C.C."/>
            <person name="Yang T.C."/>
            <person name="Huo Q.B."/>
            <person name="Li W."/>
            <person name="Chen H.Y."/>
            <person name="Chen S.E."/>
            <person name="Zhou L.G."/>
            <person name="Ni X.B."/>
            <person name="Tian J.H."/>
            <person name="Sheng Y."/>
            <person name="Liu T."/>
            <person name="Pan Y.S."/>
            <person name="Xia L.Y."/>
            <person name="Li J."/>
            <person name="Zhao F."/>
            <person name="Cao W.C."/>
        </authorList>
    </citation>
    <scope>NUCLEOTIDE SEQUENCE [LARGE SCALE GENOMIC DNA]</scope>
    <source>
        <strain evidence="1">Iper-2018</strain>
    </source>
</reference>
<keyword evidence="2" id="KW-1185">Reference proteome</keyword>
<comment type="caution">
    <text evidence="1">The sequence shown here is derived from an EMBL/GenBank/DDBJ whole genome shotgun (WGS) entry which is preliminary data.</text>
</comment>
<accession>A0AC60PUM4</accession>
<organism evidence="1 2">
    <name type="scientific">Ixodes persulcatus</name>
    <name type="common">Taiga tick</name>
    <dbReference type="NCBI Taxonomy" id="34615"/>
    <lineage>
        <taxon>Eukaryota</taxon>
        <taxon>Metazoa</taxon>
        <taxon>Ecdysozoa</taxon>
        <taxon>Arthropoda</taxon>
        <taxon>Chelicerata</taxon>
        <taxon>Arachnida</taxon>
        <taxon>Acari</taxon>
        <taxon>Parasitiformes</taxon>
        <taxon>Ixodida</taxon>
        <taxon>Ixodoidea</taxon>
        <taxon>Ixodidae</taxon>
        <taxon>Ixodinae</taxon>
        <taxon>Ixodes</taxon>
    </lineage>
</organism>
<gene>
    <name evidence="1" type="ORF">HPB47_027932</name>
</gene>
<dbReference type="EMBL" id="JABSTQ010009926">
    <property type="protein sequence ID" value="KAG0424865.1"/>
    <property type="molecule type" value="Genomic_DNA"/>
</dbReference>
<proteinExistence type="predicted"/>
<evidence type="ECO:0000313" key="2">
    <source>
        <dbReference type="Proteomes" id="UP000805193"/>
    </source>
</evidence>
<sequence length="212" mass="23252">MVDARNVLVNLRALSATSIAVDACKLALATVTLVRMQPNRGYVFLVPIAAWSLTAKIMVVIASLAGYGFVLWAAARDTRKPIMAAAAIFMVAIFFRFLFMVEGALVVLQDSAANRTTTATTMGKIAFREAPDIHGPGVVHLGHDIMDAQGAEFTKPQQTVNLMETVPRILQVNIIHICSVAVHVVFLLVIRKYMRCARFKLRPEDMPAEART</sequence>